<protein>
    <submittedName>
        <fullName evidence="1">Uncharacterized protein</fullName>
    </submittedName>
</protein>
<dbReference type="OrthoDB" id="4746372at2759"/>
<keyword evidence="2" id="KW-1185">Reference proteome</keyword>
<proteinExistence type="predicted"/>
<evidence type="ECO:0000313" key="2">
    <source>
        <dbReference type="Proteomes" id="UP000054516"/>
    </source>
</evidence>
<sequence>MLDAAAIVVELGKFGEGVLGPFDEGAEVKDVCESPFELADEAIELTRGDEALGEHAAGGCGRGSEGNFSLTYGGR</sequence>
<dbReference type="EMBL" id="DF977449">
    <property type="protein sequence ID" value="GAW25321.1"/>
    <property type="molecule type" value="Genomic_DNA"/>
</dbReference>
<dbReference type="AlphaFoldDB" id="A0A1S8A5I0"/>
<reference evidence="1" key="1">
    <citation type="submission" date="2016-03" db="EMBL/GenBank/DDBJ databases">
        <title>Draft genome sequence of Rosellinia necatrix.</title>
        <authorList>
            <person name="Kanematsu S."/>
        </authorList>
    </citation>
    <scope>NUCLEOTIDE SEQUENCE [LARGE SCALE GENOMIC DNA]</scope>
    <source>
        <strain evidence="1">W97</strain>
    </source>
</reference>
<evidence type="ECO:0000313" key="1">
    <source>
        <dbReference type="EMBL" id="GAW25321.1"/>
    </source>
</evidence>
<organism evidence="1">
    <name type="scientific">Rosellinia necatrix</name>
    <name type="common">White root-rot fungus</name>
    <dbReference type="NCBI Taxonomy" id="77044"/>
    <lineage>
        <taxon>Eukaryota</taxon>
        <taxon>Fungi</taxon>
        <taxon>Dikarya</taxon>
        <taxon>Ascomycota</taxon>
        <taxon>Pezizomycotina</taxon>
        <taxon>Sordariomycetes</taxon>
        <taxon>Xylariomycetidae</taxon>
        <taxon>Xylariales</taxon>
        <taxon>Xylariaceae</taxon>
        <taxon>Rosellinia</taxon>
    </lineage>
</organism>
<name>A0A1S8A5I0_ROSNE</name>
<dbReference type="Proteomes" id="UP000054516">
    <property type="component" value="Unassembled WGS sequence"/>
</dbReference>
<accession>A0A1S8A5I0</accession>
<gene>
    <name evidence="1" type="ORF">SAMD00023353_0403480</name>
</gene>